<dbReference type="EMBL" id="JASSZA010000023">
    <property type="protein sequence ID" value="KAK2083235.1"/>
    <property type="molecule type" value="Genomic_DNA"/>
</dbReference>
<evidence type="ECO:0000256" key="9">
    <source>
        <dbReference type="SAM" id="MobiDB-lite"/>
    </source>
</evidence>
<dbReference type="CDD" id="cd13236">
    <property type="entry name" value="PH2_FGD1-4"/>
    <property type="match status" value="1"/>
</dbReference>
<evidence type="ECO:0000256" key="6">
    <source>
        <dbReference type="ARBA" id="ARBA00022771"/>
    </source>
</evidence>
<keyword evidence="5" id="KW-0479">Metal-binding</keyword>
<feature type="region of interest" description="Disordered" evidence="9">
    <location>
        <begin position="276"/>
        <end position="312"/>
    </location>
</feature>
<dbReference type="InterPro" id="IPR011993">
    <property type="entry name" value="PH-like_dom_sf"/>
</dbReference>
<dbReference type="PANTHER" id="PTHR12673">
    <property type="entry name" value="FACIOGENITAL DYSPLASIA PROTEIN"/>
    <property type="match status" value="1"/>
</dbReference>
<dbReference type="PANTHER" id="PTHR12673:SF79">
    <property type="entry name" value="FYVE, RHOGEF AND PH DOMAIN-CONTAINING PROTEIN 1"/>
    <property type="match status" value="1"/>
</dbReference>
<dbReference type="Gene3D" id="2.30.29.30">
    <property type="entry name" value="Pleckstrin-homology domain (PH domain)/Phosphotyrosine-binding domain (PTB)"/>
    <property type="match status" value="1"/>
</dbReference>
<evidence type="ECO:0000259" key="10">
    <source>
        <dbReference type="PROSITE" id="PS50003"/>
    </source>
</evidence>
<feature type="domain" description="PH" evidence="10">
    <location>
        <begin position="139"/>
        <end position="272"/>
    </location>
</feature>
<dbReference type="InterPro" id="IPR035941">
    <property type="entry name" value="FGD1-4_PH2"/>
</dbReference>
<dbReference type="PROSITE" id="PS50003">
    <property type="entry name" value="PH_DOMAIN"/>
    <property type="match status" value="1"/>
</dbReference>
<dbReference type="SMART" id="SM00064">
    <property type="entry name" value="FYVE"/>
    <property type="match status" value="1"/>
</dbReference>
<evidence type="ECO:0000256" key="8">
    <source>
        <dbReference type="PROSITE-ProRule" id="PRU00091"/>
    </source>
</evidence>
<feature type="region of interest" description="Disordered" evidence="9">
    <location>
        <begin position="20"/>
        <end position="44"/>
    </location>
</feature>
<keyword evidence="4" id="KW-0344">Guanine-nucleotide releasing factor</keyword>
<dbReference type="Gene3D" id="3.30.40.10">
    <property type="entry name" value="Zinc/RING finger domain, C3HC4 (zinc finger)"/>
    <property type="match status" value="1"/>
</dbReference>
<dbReference type="SMART" id="SM00233">
    <property type="entry name" value="PH"/>
    <property type="match status" value="1"/>
</dbReference>
<dbReference type="InterPro" id="IPR017455">
    <property type="entry name" value="Znf_FYVE-rel"/>
</dbReference>
<dbReference type="InterPro" id="IPR013083">
    <property type="entry name" value="Znf_RING/FYVE/PHD"/>
</dbReference>
<feature type="domain" description="FYVE-type" evidence="11">
    <location>
        <begin position="48"/>
        <end position="108"/>
    </location>
</feature>
<evidence type="ECO:0000259" key="11">
    <source>
        <dbReference type="PROSITE" id="PS50178"/>
    </source>
</evidence>
<dbReference type="Pfam" id="PF01363">
    <property type="entry name" value="FYVE"/>
    <property type="match status" value="1"/>
</dbReference>
<dbReference type="InterPro" id="IPR001849">
    <property type="entry name" value="PH_domain"/>
</dbReference>
<evidence type="ECO:0000256" key="7">
    <source>
        <dbReference type="ARBA" id="ARBA00022833"/>
    </source>
</evidence>
<evidence type="ECO:0000256" key="1">
    <source>
        <dbReference type="ARBA" id="ARBA00004496"/>
    </source>
</evidence>
<evidence type="ECO:0000256" key="2">
    <source>
        <dbReference type="ARBA" id="ARBA00022490"/>
    </source>
</evidence>
<name>A0ABQ9TF28_SAGOE</name>
<dbReference type="InterPro" id="IPR000306">
    <property type="entry name" value="Znf_FYVE"/>
</dbReference>
<protein>
    <submittedName>
        <fullName evidence="12">FYVE, RhoGEF and PH domain-containing protein 1</fullName>
    </submittedName>
</protein>
<keyword evidence="7" id="KW-0862">Zinc</keyword>
<keyword evidence="3" id="KW-0597">Phosphoprotein</keyword>
<keyword evidence="13" id="KW-1185">Reference proteome</keyword>
<dbReference type="CDD" id="cd15741">
    <property type="entry name" value="FYVE_FGD1_2_4"/>
    <property type="match status" value="1"/>
</dbReference>
<gene>
    <name evidence="12" type="primary">FGD1_2</name>
    <name evidence="12" type="ORF">P7K49_038471</name>
</gene>
<keyword evidence="2" id="KW-0963">Cytoplasm</keyword>
<evidence type="ECO:0000256" key="5">
    <source>
        <dbReference type="ARBA" id="ARBA00022723"/>
    </source>
</evidence>
<keyword evidence="6 8" id="KW-0863">Zinc-finger</keyword>
<evidence type="ECO:0000313" key="12">
    <source>
        <dbReference type="EMBL" id="KAK2083235.1"/>
    </source>
</evidence>
<dbReference type="InterPro" id="IPR011011">
    <property type="entry name" value="Znf_FYVE_PHD"/>
</dbReference>
<evidence type="ECO:0000256" key="4">
    <source>
        <dbReference type="ARBA" id="ARBA00022658"/>
    </source>
</evidence>
<organism evidence="12 13">
    <name type="scientific">Saguinus oedipus</name>
    <name type="common">Cotton-top tamarin</name>
    <name type="synonym">Oedipomidas oedipus</name>
    <dbReference type="NCBI Taxonomy" id="9490"/>
    <lineage>
        <taxon>Eukaryota</taxon>
        <taxon>Metazoa</taxon>
        <taxon>Chordata</taxon>
        <taxon>Craniata</taxon>
        <taxon>Vertebrata</taxon>
        <taxon>Euteleostomi</taxon>
        <taxon>Mammalia</taxon>
        <taxon>Eutheria</taxon>
        <taxon>Euarchontoglires</taxon>
        <taxon>Primates</taxon>
        <taxon>Haplorrhini</taxon>
        <taxon>Platyrrhini</taxon>
        <taxon>Cebidae</taxon>
        <taxon>Callitrichinae</taxon>
        <taxon>Saguinus</taxon>
    </lineage>
</organism>
<reference evidence="12 13" key="1">
    <citation type="submission" date="2023-05" db="EMBL/GenBank/DDBJ databases">
        <title>B98-5 Cell Line De Novo Hybrid Assembly: An Optical Mapping Approach.</title>
        <authorList>
            <person name="Kananen K."/>
            <person name="Auerbach J.A."/>
            <person name="Kautto E."/>
            <person name="Blachly J.S."/>
        </authorList>
    </citation>
    <scope>NUCLEOTIDE SEQUENCE [LARGE SCALE GENOMIC DNA]</scope>
    <source>
        <strain evidence="12">B95-8</strain>
        <tissue evidence="12">Cell line</tissue>
    </source>
</reference>
<dbReference type="Pfam" id="PF00169">
    <property type="entry name" value="PH"/>
    <property type="match status" value="1"/>
</dbReference>
<evidence type="ECO:0000313" key="13">
    <source>
        <dbReference type="Proteomes" id="UP001266305"/>
    </source>
</evidence>
<dbReference type="SUPFAM" id="SSF57903">
    <property type="entry name" value="FYVE/PHD zinc finger"/>
    <property type="match status" value="1"/>
</dbReference>
<dbReference type="PROSITE" id="PS50178">
    <property type="entry name" value="ZF_FYVE"/>
    <property type="match status" value="1"/>
</dbReference>
<dbReference type="SUPFAM" id="SSF50729">
    <property type="entry name" value="PH domain-like"/>
    <property type="match status" value="1"/>
</dbReference>
<comment type="subcellular location">
    <subcellularLocation>
        <location evidence="1">Cytoplasm</location>
    </subcellularLocation>
</comment>
<proteinExistence type="predicted"/>
<evidence type="ECO:0000256" key="3">
    <source>
        <dbReference type="ARBA" id="ARBA00022553"/>
    </source>
</evidence>
<dbReference type="InterPro" id="IPR051092">
    <property type="entry name" value="FYVE_RhoGEF_PH"/>
</dbReference>
<accession>A0ABQ9TF28</accession>
<sequence>AINSTLLKHEQTLETFKLLNSTNREDEDTPPNSPNVDLGKRAPTPIREKEVTMCMRCQEPFNSITKRRHHCKACGHVVCGKCSEFRARLVYDNNRSNRVCTDCYVALHGVPGSSPACSQHTPQRRRSILEKQASVAAENSVICSFLHYMEKGGKGWHKAWFVVPENEPLVLYIYGAPQVCILLLRVLSATWQSQVTPLSPVLDLSLAFEDKDVKAQRSLPLIGFEVGPPEAGERPDRRHVFKITQSHLSWYFSPETEELQRRWMAVLGRAGRGDTFCPRPTLSEDREMEEAPVAALGATAEPPESPQTRDKT</sequence>
<feature type="non-terminal residue" evidence="12">
    <location>
        <position position="1"/>
    </location>
</feature>
<dbReference type="Proteomes" id="UP001266305">
    <property type="component" value="Unassembled WGS sequence"/>
</dbReference>
<comment type="caution">
    <text evidence="12">The sequence shown here is derived from an EMBL/GenBank/DDBJ whole genome shotgun (WGS) entry which is preliminary data.</text>
</comment>